<dbReference type="Gene3D" id="3.30.540.10">
    <property type="entry name" value="Fructose-1,6-Bisphosphatase, subunit A, domain 1"/>
    <property type="match status" value="1"/>
</dbReference>
<evidence type="ECO:0000256" key="11">
    <source>
        <dbReference type="PIRSR" id="PIRSR600760-2"/>
    </source>
</evidence>
<feature type="binding site" evidence="11">
    <location>
        <position position="93"/>
    </location>
    <ligand>
        <name>Mg(2+)</name>
        <dbReference type="ChEBI" id="CHEBI:18420"/>
        <label>2</label>
    </ligand>
</feature>
<evidence type="ECO:0000313" key="13">
    <source>
        <dbReference type="EMBL" id="CNG04012.1"/>
    </source>
</evidence>
<dbReference type="GO" id="GO:0007165">
    <property type="term" value="P:signal transduction"/>
    <property type="evidence" value="ECO:0007669"/>
    <property type="project" value="TreeGrafter"/>
</dbReference>
<dbReference type="PRINTS" id="PR00377">
    <property type="entry name" value="IMPHPHTASES"/>
</dbReference>
<reference evidence="15 18" key="3">
    <citation type="submission" date="2021-01" db="EMBL/GenBank/DDBJ databases">
        <title>FDA dAtabase for Regulatory Grade micrObial Sequences (FDA-ARGOS): Supporting development and validation of Infectious Disease Dx tests.</title>
        <authorList>
            <person name="Blissenbach B."/>
            <person name="Krut O."/>
            <person name="Tallon L."/>
            <person name="Sadzewicz L."/>
            <person name="Zhao X."/>
            <person name="Boylan J."/>
            <person name="Ott S."/>
            <person name="Bowen H."/>
            <person name="Vavikolanu K."/>
            <person name="Mehta A."/>
            <person name="Aluvathingal J."/>
            <person name="Nadendla S."/>
            <person name="Yan Y."/>
            <person name="Sichtig H."/>
        </authorList>
    </citation>
    <scope>NUCLEOTIDE SEQUENCE [LARGE SCALE GENOMIC DNA]</scope>
    <source>
        <strain evidence="15 18">FDAARGOS_1082</strain>
    </source>
</reference>
<accession>A0A0E1NHN8</accession>
<keyword evidence="5 11" id="KW-0479">Metal-binding</keyword>
<dbReference type="Proteomes" id="UP001182355">
    <property type="component" value="Unassembled WGS sequence"/>
</dbReference>
<sequence>MTRLSATDIDSRYQFACDVAKAAGFMAFGFYQQRQELEIQHKGNDLQDVVSMADREVEALTRNMIAQRFPMDDFLGEETGGGHANAACTWVVDPIDGTACFLNGLHTWCVSVGVIVDGEPVIGVVYDPNHQELFHACRGGGAFLNGKPIQVHPGKDVRDGVMGVGTSHRVTPEDFLPFLNHLLHAGGMFMRSGSGALMTAQVAAGRLIGYYEPHMNAWDSLPGIVLVREAGGITNNFLADGGLQKGNVVLMANPQVYQQLTEFVKQPLKS</sequence>
<reference evidence="13 16" key="1">
    <citation type="submission" date="2015-03" db="EMBL/GenBank/DDBJ databases">
        <authorList>
            <consortium name="Pathogen Informatics"/>
            <person name="Murphy D."/>
        </authorList>
    </citation>
    <scope>NUCLEOTIDE SEQUENCE [LARGE SCALE GENOMIC DNA]</scope>
    <source>
        <strain evidence="13 16">IP27818</strain>
    </source>
</reference>
<evidence type="ECO:0000256" key="4">
    <source>
        <dbReference type="ARBA" id="ARBA00013106"/>
    </source>
</evidence>
<evidence type="ECO:0000256" key="3">
    <source>
        <dbReference type="ARBA" id="ARBA00009759"/>
    </source>
</evidence>
<dbReference type="EMBL" id="ABNAVX010000003">
    <property type="protein sequence ID" value="ELI8101262.1"/>
    <property type="molecule type" value="Genomic_DNA"/>
</dbReference>
<dbReference type="GeneID" id="31409043"/>
<feature type="binding site" evidence="11">
    <location>
        <position position="77"/>
    </location>
    <ligand>
        <name>Mg(2+)</name>
        <dbReference type="ChEBI" id="CHEBI:18420"/>
        <label>1</label>
        <note>catalytic</note>
    </ligand>
</feature>
<comment type="similarity">
    <text evidence="3">Belongs to the inositol monophosphatase superfamily.</text>
</comment>
<dbReference type="PROSITE" id="PS00629">
    <property type="entry name" value="IMP_1"/>
    <property type="match status" value="1"/>
</dbReference>
<dbReference type="PANTHER" id="PTHR20854">
    <property type="entry name" value="INOSITOL MONOPHOSPHATASE"/>
    <property type="match status" value="1"/>
</dbReference>
<dbReference type="FunFam" id="3.30.540.10:FF:000003">
    <property type="entry name" value="Inositol-1-monophosphatase"/>
    <property type="match status" value="1"/>
</dbReference>
<dbReference type="PATRIC" id="fig|630.128.peg.2174"/>
<dbReference type="EMBL" id="CP068146">
    <property type="protein sequence ID" value="QQU46852.1"/>
    <property type="molecule type" value="Genomic_DNA"/>
</dbReference>
<dbReference type="AlphaFoldDB" id="A0A0E1NHN8"/>
<dbReference type="KEGG" id="yet:CH48_3767"/>
<reference evidence="12 17" key="2">
    <citation type="submission" date="2015-03" db="EMBL/GenBank/DDBJ databases">
        <authorList>
            <person name="Murphy D."/>
        </authorList>
    </citation>
    <scope>NUCLEOTIDE SEQUENCE [LARGE SCALE GENOMIC DNA]</scope>
    <source>
        <strain evidence="12 17">IP26249</strain>
    </source>
</reference>
<gene>
    <name evidence="12" type="primary">suhB_2</name>
    <name evidence="13" type="ORF">ERS137939_03077</name>
    <name evidence="12" type="ORF">ERS137941_02662</name>
    <name evidence="15" type="ORF">I6I39_18405</name>
    <name evidence="14" type="ORF">RSF11_000945</name>
</gene>
<evidence type="ECO:0000313" key="12">
    <source>
        <dbReference type="EMBL" id="CFQ66196.1"/>
    </source>
</evidence>
<dbReference type="Proteomes" id="UP000048841">
    <property type="component" value="Unassembled WGS sequence"/>
</dbReference>
<protein>
    <recommendedName>
        <fullName evidence="9">Nus factor SuhB</fullName>
        <ecNumber evidence="4">3.1.3.25</ecNumber>
    </recommendedName>
    <alternativeName>
        <fullName evidence="10">Inositol-1-monophosphatase</fullName>
    </alternativeName>
</protein>
<dbReference type="OMA" id="HAWDCLA"/>
<evidence type="ECO:0000256" key="6">
    <source>
        <dbReference type="ARBA" id="ARBA00022801"/>
    </source>
</evidence>
<feature type="binding site" evidence="11">
    <location>
        <position position="219"/>
    </location>
    <ligand>
        <name>Mg(2+)</name>
        <dbReference type="ChEBI" id="CHEBI:18420"/>
        <label>1</label>
        <note>catalytic</note>
    </ligand>
</feature>
<comment type="catalytic activity">
    <reaction evidence="1">
        <text>a myo-inositol phosphate + H2O = myo-inositol + phosphate</text>
        <dbReference type="Rhea" id="RHEA:24056"/>
        <dbReference type="ChEBI" id="CHEBI:15377"/>
        <dbReference type="ChEBI" id="CHEBI:17268"/>
        <dbReference type="ChEBI" id="CHEBI:43474"/>
        <dbReference type="ChEBI" id="CHEBI:84139"/>
        <dbReference type="EC" id="3.1.3.25"/>
    </reaction>
</comment>
<evidence type="ECO:0000313" key="17">
    <source>
        <dbReference type="Proteomes" id="UP000048841"/>
    </source>
</evidence>
<organism evidence="12 17">
    <name type="scientific">Yersinia enterocolitica</name>
    <dbReference type="NCBI Taxonomy" id="630"/>
    <lineage>
        <taxon>Bacteria</taxon>
        <taxon>Pseudomonadati</taxon>
        <taxon>Pseudomonadota</taxon>
        <taxon>Gammaproteobacteria</taxon>
        <taxon>Enterobacterales</taxon>
        <taxon>Yersiniaceae</taxon>
        <taxon>Yersinia</taxon>
    </lineage>
</organism>
<feature type="binding site" evidence="11">
    <location>
        <position position="95"/>
    </location>
    <ligand>
        <name>Mg(2+)</name>
        <dbReference type="ChEBI" id="CHEBI:18420"/>
        <label>1</label>
        <note>catalytic</note>
    </ligand>
</feature>
<dbReference type="Proteomes" id="UP000041356">
    <property type="component" value="Unassembled WGS sequence"/>
</dbReference>
<dbReference type="GO" id="GO:0008934">
    <property type="term" value="F:inositol monophosphate 1-phosphatase activity"/>
    <property type="evidence" value="ECO:0007669"/>
    <property type="project" value="TreeGrafter"/>
</dbReference>
<evidence type="ECO:0000313" key="16">
    <source>
        <dbReference type="Proteomes" id="UP000041356"/>
    </source>
</evidence>
<dbReference type="GO" id="GO:0031564">
    <property type="term" value="P:transcription antitermination"/>
    <property type="evidence" value="ECO:0007669"/>
    <property type="project" value="UniProtKB-KW"/>
</dbReference>
<keyword evidence="8 11" id="KW-0460">Magnesium</keyword>
<evidence type="ECO:0000313" key="14">
    <source>
        <dbReference type="EMBL" id="ELI8101262.1"/>
    </source>
</evidence>
<dbReference type="PANTHER" id="PTHR20854:SF4">
    <property type="entry name" value="INOSITOL-1-MONOPHOSPHATASE-RELATED"/>
    <property type="match status" value="1"/>
</dbReference>
<evidence type="ECO:0000256" key="8">
    <source>
        <dbReference type="ARBA" id="ARBA00022842"/>
    </source>
</evidence>
<dbReference type="EMBL" id="CGBR01000018">
    <property type="protein sequence ID" value="CFQ66196.1"/>
    <property type="molecule type" value="Genomic_DNA"/>
</dbReference>
<evidence type="ECO:0000256" key="1">
    <source>
        <dbReference type="ARBA" id="ARBA00001033"/>
    </source>
</evidence>
<dbReference type="GO" id="GO:0046872">
    <property type="term" value="F:metal ion binding"/>
    <property type="evidence" value="ECO:0007669"/>
    <property type="project" value="UniProtKB-KW"/>
</dbReference>
<dbReference type="EC" id="3.1.3.25" evidence="4"/>
<keyword evidence="7" id="KW-0804">Transcription</keyword>
<evidence type="ECO:0000256" key="7">
    <source>
        <dbReference type="ARBA" id="ARBA00022814"/>
    </source>
</evidence>
<keyword evidence="7" id="KW-0805">Transcription regulation</keyword>
<evidence type="ECO:0000313" key="15">
    <source>
        <dbReference type="EMBL" id="QQU46852.1"/>
    </source>
</evidence>
<dbReference type="Proteomes" id="UP000595309">
    <property type="component" value="Chromosome"/>
</dbReference>
<evidence type="ECO:0000256" key="2">
    <source>
        <dbReference type="ARBA" id="ARBA00001946"/>
    </source>
</evidence>
<dbReference type="EMBL" id="CPZF01000008">
    <property type="protein sequence ID" value="CNG04012.1"/>
    <property type="molecule type" value="Genomic_DNA"/>
</dbReference>
<dbReference type="GO" id="GO:0006020">
    <property type="term" value="P:inositol metabolic process"/>
    <property type="evidence" value="ECO:0007669"/>
    <property type="project" value="TreeGrafter"/>
</dbReference>
<dbReference type="KEGG" id="yef:FORC2_2076"/>
<keyword evidence="7" id="KW-0889">Transcription antitermination</keyword>
<dbReference type="InterPro" id="IPR020583">
    <property type="entry name" value="Inositol_monoP_metal-BS"/>
</dbReference>
<proteinExistence type="inferred from homology"/>
<dbReference type="InterPro" id="IPR000760">
    <property type="entry name" value="Inositol_monophosphatase-like"/>
</dbReference>
<evidence type="ECO:0000256" key="10">
    <source>
        <dbReference type="ARBA" id="ARBA00030730"/>
    </source>
</evidence>
<dbReference type="SUPFAM" id="SSF56655">
    <property type="entry name" value="Carbohydrate phosphatase"/>
    <property type="match status" value="1"/>
</dbReference>
<evidence type="ECO:0000313" key="18">
    <source>
        <dbReference type="Proteomes" id="UP000595309"/>
    </source>
</evidence>
<feature type="binding site" evidence="11">
    <location>
        <position position="96"/>
    </location>
    <ligand>
        <name>Mg(2+)</name>
        <dbReference type="ChEBI" id="CHEBI:18420"/>
        <label>1</label>
        <note>catalytic</note>
    </ligand>
</feature>
<reference evidence="14" key="4">
    <citation type="submission" date="2023-02" db="EMBL/GenBank/DDBJ databases">
        <authorList>
            <person name="Ashton P.M."/>
            <person name="Dallman T."/>
            <person name="Nair S."/>
            <person name="De Pinna E."/>
            <person name="Peters T."/>
            <person name="Grant K."/>
        </authorList>
    </citation>
    <scope>NUCLEOTIDE SEQUENCE</scope>
    <source>
        <strain evidence="14">01103883</strain>
    </source>
</reference>
<name>A0A0E1NHN8_YEREN</name>
<keyword evidence="6 12" id="KW-0378">Hydrolase</keyword>
<dbReference type="RefSeq" id="WP_005165565.1">
    <property type="nucleotide sequence ID" value="NZ_CAKODN010000005.1"/>
</dbReference>
<dbReference type="Gene3D" id="3.40.190.80">
    <property type="match status" value="1"/>
</dbReference>
<dbReference type="Pfam" id="PF00459">
    <property type="entry name" value="Inositol_P"/>
    <property type="match status" value="1"/>
</dbReference>
<comment type="cofactor">
    <cofactor evidence="2 11">
        <name>Mg(2+)</name>
        <dbReference type="ChEBI" id="CHEBI:18420"/>
    </cofactor>
</comment>
<evidence type="ECO:0000256" key="5">
    <source>
        <dbReference type="ARBA" id="ARBA00022723"/>
    </source>
</evidence>
<evidence type="ECO:0000256" key="9">
    <source>
        <dbReference type="ARBA" id="ARBA00023884"/>
    </source>
</evidence>